<feature type="domain" description="Response regulatory" evidence="7">
    <location>
        <begin position="40"/>
        <end position="156"/>
    </location>
</feature>
<evidence type="ECO:0000256" key="5">
    <source>
        <dbReference type="SAM" id="MobiDB-lite"/>
    </source>
</evidence>
<dbReference type="GO" id="GO:0003700">
    <property type="term" value="F:DNA-binding transcription factor activity"/>
    <property type="evidence" value="ECO:0007669"/>
    <property type="project" value="InterPro"/>
</dbReference>
<comment type="caution">
    <text evidence="8">The sequence shown here is derived from an EMBL/GenBank/DDBJ whole genome shotgun (WGS) entry which is preliminary data.</text>
</comment>
<keyword evidence="2" id="KW-0238">DNA-binding</keyword>
<dbReference type="PRINTS" id="PR00032">
    <property type="entry name" value="HTHARAC"/>
</dbReference>
<dbReference type="PROSITE" id="PS01124">
    <property type="entry name" value="HTH_ARAC_FAMILY_2"/>
    <property type="match status" value="1"/>
</dbReference>
<dbReference type="GO" id="GO:0043565">
    <property type="term" value="F:sequence-specific DNA binding"/>
    <property type="evidence" value="ECO:0007669"/>
    <property type="project" value="InterPro"/>
</dbReference>
<dbReference type="PROSITE" id="PS00041">
    <property type="entry name" value="HTH_ARAC_FAMILY_1"/>
    <property type="match status" value="1"/>
</dbReference>
<dbReference type="Gene3D" id="1.10.10.60">
    <property type="entry name" value="Homeodomain-like"/>
    <property type="match status" value="2"/>
</dbReference>
<dbReference type="InterPro" id="IPR053142">
    <property type="entry name" value="PchR_regulatory_protein"/>
</dbReference>
<dbReference type="InterPro" id="IPR011006">
    <property type="entry name" value="CheY-like_superfamily"/>
</dbReference>
<accession>A0A2U1CMZ1</accession>
<dbReference type="Pfam" id="PF12833">
    <property type="entry name" value="HTH_18"/>
    <property type="match status" value="1"/>
</dbReference>
<name>A0A2U1CMZ1_9BURK</name>
<comment type="caution">
    <text evidence="4">Lacks conserved residue(s) required for the propagation of feature annotation.</text>
</comment>
<dbReference type="InterPro" id="IPR009057">
    <property type="entry name" value="Homeodomain-like_sf"/>
</dbReference>
<dbReference type="InterPro" id="IPR018062">
    <property type="entry name" value="HTH_AraC-typ_CS"/>
</dbReference>
<dbReference type="AlphaFoldDB" id="A0A2U1CMZ1"/>
<dbReference type="Pfam" id="PF00072">
    <property type="entry name" value="Response_reg"/>
    <property type="match status" value="1"/>
</dbReference>
<dbReference type="InterPro" id="IPR020449">
    <property type="entry name" value="Tscrpt_reg_AraC-type_HTH"/>
</dbReference>
<evidence type="ECO:0000313" key="8">
    <source>
        <dbReference type="EMBL" id="PVY62372.1"/>
    </source>
</evidence>
<feature type="region of interest" description="Disordered" evidence="5">
    <location>
        <begin position="160"/>
        <end position="179"/>
    </location>
</feature>
<dbReference type="SMART" id="SM00448">
    <property type="entry name" value="REC"/>
    <property type="match status" value="1"/>
</dbReference>
<sequence length="312" mass="33798">MISKFYCLISKVVLAIWSQNETRQYCFIAGLLLVQMAALQILLIDDNPHQLRPLIEALKEQGHRPTVAYDGSAGYARAVAMLPDVIVLESQLPRMDGLTLVRMLAANAQTEHIPLMFLSESAEPAMRLAGLRAGAVDYIAKPFEPAEVIERIDIHTRLAAGQKGPAAGGARGGRAGADNGGANAVDPAAHHEAVKAAGSDLYHHDDVLFRAIRRMVFDGVEHPPSLAELARSLGVSQRRIASVVKSQTGGSLFELVRGRRMSKAARLLVRTGLPITDVAIETGYSSAANFTTAFRDYFGVTPTAYRRSHSFK</sequence>
<organism evidence="8 9">
    <name type="scientific">Pusillimonas noertemannii</name>
    <dbReference type="NCBI Taxonomy" id="305977"/>
    <lineage>
        <taxon>Bacteria</taxon>
        <taxon>Pseudomonadati</taxon>
        <taxon>Pseudomonadota</taxon>
        <taxon>Betaproteobacteria</taxon>
        <taxon>Burkholderiales</taxon>
        <taxon>Alcaligenaceae</taxon>
        <taxon>Pusillimonas</taxon>
    </lineage>
</organism>
<dbReference type="Proteomes" id="UP000246145">
    <property type="component" value="Unassembled WGS sequence"/>
</dbReference>
<protein>
    <submittedName>
        <fullName evidence="8">Response regulator receiver domain-containing protein</fullName>
    </submittedName>
</protein>
<dbReference type="PROSITE" id="PS50110">
    <property type="entry name" value="RESPONSE_REGULATORY"/>
    <property type="match status" value="1"/>
</dbReference>
<evidence type="ECO:0000259" key="6">
    <source>
        <dbReference type="PROSITE" id="PS01124"/>
    </source>
</evidence>
<dbReference type="PANTHER" id="PTHR47893:SF1">
    <property type="entry name" value="REGULATORY PROTEIN PCHR"/>
    <property type="match status" value="1"/>
</dbReference>
<dbReference type="SUPFAM" id="SSF46689">
    <property type="entry name" value="Homeodomain-like"/>
    <property type="match status" value="1"/>
</dbReference>
<dbReference type="EMBL" id="QEKO01000002">
    <property type="protein sequence ID" value="PVY62372.1"/>
    <property type="molecule type" value="Genomic_DNA"/>
</dbReference>
<evidence type="ECO:0000313" key="9">
    <source>
        <dbReference type="Proteomes" id="UP000246145"/>
    </source>
</evidence>
<dbReference type="SMART" id="SM00342">
    <property type="entry name" value="HTH_ARAC"/>
    <property type="match status" value="1"/>
</dbReference>
<dbReference type="InterPro" id="IPR018060">
    <property type="entry name" value="HTH_AraC"/>
</dbReference>
<evidence type="ECO:0000256" key="1">
    <source>
        <dbReference type="ARBA" id="ARBA00023015"/>
    </source>
</evidence>
<evidence type="ECO:0000256" key="3">
    <source>
        <dbReference type="ARBA" id="ARBA00023163"/>
    </source>
</evidence>
<dbReference type="Gene3D" id="3.40.50.2300">
    <property type="match status" value="1"/>
</dbReference>
<evidence type="ECO:0000259" key="7">
    <source>
        <dbReference type="PROSITE" id="PS50110"/>
    </source>
</evidence>
<dbReference type="PANTHER" id="PTHR47893">
    <property type="entry name" value="REGULATORY PROTEIN PCHR"/>
    <property type="match status" value="1"/>
</dbReference>
<feature type="compositionally biased region" description="Gly residues" evidence="5">
    <location>
        <begin position="166"/>
        <end position="179"/>
    </location>
</feature>
<dbReference type="SUPFAM" id="SSF52172">
    <property type="entry name" value="CheY-like"/>
    <property type="match status" value="1"/>
</dbReference>
<keyword evidence="1" id="KW-0805">Transcription regulation</keyword>
<dbReference type="GO" id="GO:0000160">
    <property type="term" value="P:phosphorelay signal transduction system"/>
    <property type="evidence" value="ECO:0007669"/>
    <property type="project" value="InterPro"/>
</dbReference>
<evidence type="ECO:0000256" key="4">
    <source>
        <dbReference type="PROSITE-ProRule" id="PRU00169"/>
    </source>
</evidence>
<gene>
    <name evidence="8" type="ORF">C7440_1865</name>
</gene>
<evidence type="ECO:0000256" key="2">
    <source>
        <dbReference type="ARBA" id="ARBA00023125"/>
    </source>
</evidence>
<dbReference type="OrthoDB" id="9801101at2"/>
<dbReference type="STRING" id="1231391.GCA_000308195_00588"/>
<keyword evidence="3" id="KW-0804">Transcription</keyword>
<keyword evidence="9" id="KW-1185">Reference proteome</keyword>
<feature type="domain" description="HTH araC/xylS-type" evidence="6">
    <location>
        <begin position="210"/>
        <end position="308"/>
    </location>
</feature>
<reference evidence="8 9" key="1">
    <citation type="submission" date="2018-04" db="EMBL/GenBank/DDBJ databases">
        <title>Genomic Encyclopedia of Type Strains, Phase IV (KMG-IV): sequencing the most valuable type-strain genomes for metagenomic binning, comparative biology and taxonomic classification.</title>
        <authorList>
            <person name="Goeker M."/>
        </authorList>
    </citation>
    <scope>NUCLEOTIDE SEQUENCE [LARGE SCALE GENOMIC DNA]</scope>
    <source>
        <strain evidence="8 9">DSM 10065</strain>
    </source>
</reference>
<proteinExistence type="predicted"/>
<dbReference type="InterPro" id="IPR001789">
    <property type="entry name" value="Sig_transdc_resp-reg_receiver"/>
</dbReference>